<evidence type="ECO:0000313" key="3">
    <source>
        <dbReference type="Proteomes" id="UP000198302"/>
    </source>
</evidence>
<evidence type="ECO:0000313" key="2">
    <source>
        <dbReference type="EMBL" id="OXA91713.1"/>
    </source>
</evidence>
<feature type="compositionally biased region" description="Basic and acidic residues" evidence="1">
    <location>
        <begin position="1"/>
        <end position="17"/>
    </location>
</feature>
<dbReference type="RefSeq" id="WP_052480179.1">
    <property type="nucleotide sequence ID" value="NZ_JPRK01000013.1"/>
</dbReference>
<gene>
    <name evidence="2" type="ORF">B0A73_00280</name>
</gene>
<proteinExistence type="predicted"/>
<feature type="region of interest" description="Disordered" evidence="1">
    <location>
        <begin position="1"/>
        <end position="163"/>
    </location>
</feature>
<comment type="caution">
    <text evidence="2">The sequence shown here is derived from an EMBL/GenBank/DDBJ whole genome shotgun (WGS) entry which is preliminary data.</text>
</comment>
<feature type="compositionally biased region" description="Basic and acidic residues" evidence="1">
    <location>
        <begin position="80"/>
        <end position="89"/>
    </location>
</feature>
<protein>
    <recommendedName>
        <fullName evidence="4">Primase</fullName>
    </recommendedName>
</protein>
<sequence>MNTTDKKNSALKRDLKIESSNQRTTPTNEDLFNLDKIKRAEDNNREIANRGYTIRDGHNPNKPNPDEKDFQEDDLDTLDDDFHKDRDLEDNNDDIYEVELEEGEDEEDELDIDGNLNEVNDELDNPSDDFNETEEDLEDLDQDDEEEEEYIEDDIQEEDSKKV</sequence>
<accession>A0ABX4CDW0</accession>
<name>A0ABX4CDW0_9FLAO</name>
<dbReference type="Proteomes" id="UP000198302">
    <property type="component" value="Unassembled WGS sequence"/>
</dbReference>
<keyword evidence="3" id="KW-1185">Reference proteome</keyword>
<feature type="compositionally biased region" description="Polar residues" evidence="1">
    <location>
        <begin position="18"/>
        <end position="30"/>
    </location>
</feature>
<feature type="compositionally biased region" description="Acidic residues" evidence="1">
    <location>
        <begin position="90"/>
        <end position="112"/>
    </location>
</feature>
<evidence type="ECO:0000256" key="1">
    <source>
        <dbReference type="SAM" id="MobiDB-lite"/>
    </source>
</evidence>
<organism evidence="2 3">
    <name type="scientific">Flavobacterium hibernum</name>
    <dbReference type="NCBI Taxonomy" id="37752"/>
    <lineage>
        <taxon>Bacteria</taxon>
        <taxon>Pseudomonadati</taxon>
        <taxon>Bacteroidota</taxon>
        <taxon>Flavobacteriia</taxon>
        <taxon>Flavobacteriales</taxon>
        <taxon>Flavobacteriaceae</taxon>
        <taxon>Flavobacterium</taxon>
    </lineage>
</organism>
<reference evidence="2 3" key="1">
    <citation type="submission" date="2016-11" db="EMBL/GenBank/DDBJ databases">
        <title>Whole genomes of Flavobacteriaceae.</title>
        <authorList>
            <person name="Stine C."/>
            <person name="Li C."/>
            <person name="Tadesse D."/>
        </authorList>
    </citation>
    <scope>NUCLEOTIDE SEQUENCE [LARGE SCALE GENOMIC DNA]</scope>
    <source>
        <strain evidence="2 3">ATCC 51468</strain>
    </source>
</reference>
<feature type="compositionally biased region" description="Acidic residues" evidence="1">
    <location>
        <begin position="69"/>
        <end position="79"/>
    </location>
</feature>
<evidence type="ECO:0008006" key="4">
    <source>
        <dbReference type="Google" id="ProtNLM"/>
    </source>
</evidence>
<dbReference type="EMBL" id="MUGX01000002">
    <property type="protein sequence ID" value="OXA91713.1"/>
    <property type="molecule type" value="Genomic_DNA"/>
</dbReference>
<feature type="compositionally biased region" description="Basic and acidic residues" evidence="1">
    <location>
        <begin position="33"/>
        <end position="68"/>
    </location>
</feature>
<feature type="compositionally biased region" description="Acidic residues" evidence="1">
    <location>
        <begin position="119"/>
        <end position="157"/>
    </location>
</feature>